<dbReference type="RefSeq" id="WP_050979879.1">
    <property type="nucleotide sequence ID" value="NZ_AJWN02000090.1"/>
</dbReference>
<evidence type="ECO:0000313" key="2">
    <source>
        <dbReference type="Proteomes" id="UP000095039"/>
    </source>
</evidence>
<reference evidence="1 2" key="1">
    <citation type="journal article" date="2012" name="Science">
        <title>Ecological populations of bacteria act as socially cohesive units of antibiotic production and resistance.</title>
        <authorList>
            <person name="Cordero O.X."/>
            <person name="Wildschutte H."/>
            <person name="Kirkup B."/>
            <person name="Proehl S."/>
            <person name="Ngo L."/>
            <person name="Hussain F."/>
            <person name="Le Roux F."/>
            <person name="Mincer T."/>
            <person name="Polz M.F."/>
        </authorList>
    </citation>
    <scope>NUCLEOTIDE SEQUENCE [LARGE SCALE GENOMIC DNA]</scope>
    <source>
        <strain evidence="1 2">FF-454</strain>
    </source>
</reference>
<gene>
    <name evidence="1" type="ORF">A1OK_03235</name>
</gene>
<dbReference type="InterPro" id="IPR002763">
    <property type="entry name" value="DUF72"/>
</dbReference>
<dbReference type="PANTHER" id="PTHR30348:SF9">
    <property type="entry name" value="UPF0759 PROTEIN YECE"/>
    <property type="match status" value="1"/>
</dbReference>
<dbReference type="Proteomes" id="UP000095039">
    <property type="component" value="Unassembled WGS sequence"/>
</dbReference>
<dbReference type="Gene3D" id="3.20.20.410">
    <property type="entry name" value="Protein of unknown function UPF0759"/>
    <property type="match status" value="1"/>
</dbReference>
<organism evidence="1 2">
    <name type="scientific">Enterovibrio norvegicus FF-454</name>
    <dbReference type="NCBI Taxonomy" id="1185651"/>
    <lineage>
        <taxon>Bacteria</taxon>
        <taxon>Pseudomonadati</taxon>
        <taxon>Pseudomonadota</taxon>
        <taxon>Gammaproteobacteria</taxon>
        <taxon>Vibrionales</taxon>
        <taxon>Vibrionaceae</taxon>
        <taxon>Enterovibrio</taxon>
    </lineage>
</organism>
<sequence>MRDYPLPSSISKLALLSDLTTPPLRLGMTQWSHNTWQRKFYPAGTKSGERLARYAQVFNTVEGNTTFYASPSHATVANWKAATSDAFRFTFKFPQPITHQMMLRHSDAMVSEFITLMQPLHERIGLWKIQLPAAFGPQSLPDLKRFLTAMPTSYNVGVEVRHPAFFAKGDEERALNSLLIEHGANRIIMDSRPVFAVPADTDALLDAQQKKPCVPVHAISTSNTPMVRFIGDPTLERNDVFFANWQKKIPQWIEEGKTPYLMIHTANNDQAPELAAHFYDLLTQQIALPPLAPLSPEDISSQMSLL</sequence>
<protein>
    <recommendedName>
        <fullName evidence="3">DUF72 domain-containing protein</fullName>
    </recommendedName>
</protein>
<dbReference type="InterPro" id="IPR036520">
    <property type="entry name" value="UPF0759_sf"/>
</dbReference>
<dbReference type="SUPFAM" id="SSF117396">
    <property type="entry name" value="TM1631-like"/>
    <property type="match status" value="1"/>
</dbReference>
<dbReference type="AlphaFoldDB" id="A0A1E5C0I2"/>
<dbReference type="PANTHER" id="PTHR30348">
    <property type="entry name" value="UNCHARACTERIZED PROTEIN YECE"/>
    <property type="match status" value="1"/>
</dbReference>
<dbReference type="EMBL" id="AJWN02000090">
    <property type="protein sequence ID" value="OEE59037.1"/>
    <property type="molecule type" value="Genomic_DNA"/>
</dbReference>
<dbReference type="Pfam" id="PF01904">
    <property type="entry name" value="DUF72"/>
    <property type="match status" value="1"/>
</dbReference>
<evidence type="ECO:0008006" key="3">
    <source>
        <dbReference type="Google" id="ProtNLM"/>
    </source>
</evidence>
<accession>A0A1E5C0I2</accession>
<comment type="caution">
    <text evidence="1">The sequence shown here is derived from an EMBL/GenBank/DDBJ whole genome shotgun (WGS) entry which is preliminary data.</text>
</comment>
<name>A0A1E5C0I2_9GAMM</name>
<proteinExistence type="predicted"/>
<evidence type="ECO:0000313" key="1">
    <source>
        <dbReference type="EMBL" id="OEE59037.1"/>
    </source>
</evidence>
<keyword evidence="2" id="KW-1185">Reference proteome</keyword>